<dbReference type="PANTHER" id="PTHR13510:SF44">
    <property type="entry name" value="RABENOSYN-5"/>
    <property type="match status" value="1"/>
</dbReference>
<reference evidence="1" key="1">
    <citation type="submission" date="2021-01" db="EMBL/GenBank/DDBJ databases">
        <title>Phytophthora aleatoria, a newly-described species from Pinus radiata is distinct from Phytophthora cactorum isolates based on comparative genomics.</title>
        <authorList>
            <person name="Mcdougal R."/>
            <person name="Panda P."/>
            <person name="Williams N."/>
            <person name="Studholme D.J."/>
        </authorList>
    </citation>
    <scope>NUCLEOTIDE SEQUENCE</scope>
    <source>
        <strain evidence="1">NZFS 4037</strain>
    </source>
</reference>
<dbReference type="PANTHER" id="PTHR13510">
    <property type="entry name" value="FYVE-FINGER-CONTAINING RAB5 EFFECTOR PROTEIN RABENOSYN-5-RELATED"/>
    <property type="match status" value="1"/>
</dbReference>
<name>A0A8J5MI99_9STRA</name>
<dbReference type="AlphaFoldDB" id="A0A8J5MI99"/>
<organism evidence="1 2">
    <name type="scientific">Phytophthora aleatoria</name>
    <dbReference type="NCBI Taxonomy" id="2496075"/>
    <lineage>
        <taxon>Eukaryota</taxon>
        <taxon>Sar</taxon>
        <taxon>Stramenopiles</taxon>
        <taxon>Oomycota</taxon>
        <taxon>Peronosporomycetes</taxon>
        <taxon>Peronosporales</taxon>
        <taxon>Peronosporaceae</taxon>
        <taxon>Phytophthora</taxon>
    </lineage>
</organism>
<protein>
    <recommendedName>
        <fullName evidence="3">FYVE-type domain-containing protein</fullName>
    </recommendedName>
</protein>
<dbReference type="Proteomes" id="UP000709295">
    <property type="component" value="Unassembled WGS sequence"/>
</dbReference>
<evidence type="ECO:0000313" key="2">
    <source>
        <dbReference type="Proteomes" id="UP000709295"/>
    </source>
</evidence>
<proteinExistence type="predicted"/>
<dbReference type="InterPro" id="IPR052727">
    <property type="entry name" value="Rab4/Rab5_effector"/>
</dbReference>
<evidence type="ECO:0000313" key="1">
    <source>
        <dbReference type="EMBL" id="KAG6972881.1"/>
    </source>
</evidence>
<evidence type="ECO:0008006" key="3">
    <source>
        <dbReference type="Google" id="ProtNLM"/>
    </source>
</evidence>
<dbReference type="CDD" id="cd00065">
    <property type="entry name" value="FYVE_like_SF"/>
    <property type="match status" value="1"/>
</dbReference>
<sequence>MKSITELAPPELDMSEQDGDLLRELAETLTVHNIQQYNTLLKTKDGFADSRRWKEVRRKDGVRVYRERSHHNGLPSTPSLLLLGTIEGKLDDVMYGAVATTDEAIRIKSTCVQDGIIDSKVLHELVQPTVDDPFHHVSVKWRLYNNQRDYVSLDTTGIAHTVKRERIGYNISHSVAFAQIPGLEETHGIERGANMRLVHLLPEPTISRQDCYMLQHLADTLTGHNISQYNTLVVTKDGRADPQRWREVRRRGNVRIYNERLSSTAQCPATPQLLLLGTIEGKLEEIMYGAVATTDEAMRIQSACTKDSVRDSKVLYEIVQPSFHDPFRTVAVKWRLYEGRDYVSLDATGITQVRGCERVGYSISHSVALSDIPSFERSHGIERGNMSVCALYRQKTANTVECYVRGFFDFNTKNEVLKNMSLQTIATQWSAYARKNTCALAKKLSWRVRKNCGWSSQSSRTYSFADDLDDFVAPTARHRPASSNEPTRCSVCHKASSFLKSIRRTCTSCELPVCSKCVVKKTVVALAPDQHTVLERKRSFCVPCMTAVESCDVMPIAREELVGHLEEEKDEDVDVYWARLSSMTVNSSCYSSVVSRQSSLTNSFGSFNLVEAFNRPSLVGRGGSDLT</sequence>
<gene>
    <name evidence="1" type="ORF">JG688_00003755</name>
</gene>
<keyword evidence="2" id="KW-1185">Reference proteome</keyword>
<comment type="caution">
    <text evidence="1">The sequence shown here is derived from an EMBL/GenBank/DDBJ whole genome shotgun (WGS) entry which is preliminary data.</text>
</comment>
<dbReference type="EMBL" id="JAENGY010000122">
    <property type="protein sequence ID" value="KAG6972881.1"/>
    <property type="molecule type" value="Genomic_DNA"/>
</dbReference>
<accession>A0A8J5MI99</accession>